<sequence>MFLHATAVEKYPQTRGLLSLNVTCSLSTAVLTNRQYGVATIWLVATLGSKSSLKKITRRAILDVDLPKACQTITEPEAPLALRLQGSLLYGVSRVYSQQCGYILTDVTNLWDKMRGTAVTLRQMDLDLEVANTRPEQLNLAEDPAFIPDLDMNFDLTAFGFSSDDSSMASFLSPRTAASSQSSMFPGEDQNQEEEGEGEEGLDLVVPPYHTPGDGEIGRFQMFPGAGTSSAVQTGPVALSFDDEPIEDDGLIFDVDDNGVLRTVASGGYQLNEHPEVSGADHVQDRANVHGELANDPLGAAVVASSARGYVAPEDDGLLWGDDEENVHADASDAVSRQSNVTPTGSVNNPDPSFQPSDGPSITAAAAAAAPQQRARRIKSLQPDQFTELSNKDLKDWNENYLVNMQAALRIKQQQVSLGDARKYAGLWSVGQGLGRVAFAFANDNTPHPLAIFSGDSLWEMLRGIEPKTQSRTKRSHSQSEGTDQSEAGSRRVRARTPPPGDVGHGFLEDDGHIIFDDGDNGEINPSGDDDFNIESQVGRYAPPSLQDYSSGMPWNVSASRQSSAQALGSGVIARLSSSVGTGGGIPGGMDLAPLGPPSSALGRRGSRLTSASPLLGRGLSRLGSEDLIDPSRLTIDTGDDFAELDQQLGADIDVDFELYGPSAIVDTQLAQQSQWVTATLENEAYNFLSFVQAHLRNEVGVNGSEQGGEEEQDENGARRGVVTFSGLLPAEQNSRVVAAQGMLHVLALATKGLLDIYQEVAFGEIEMTVAGE</sequence>
<dbReference type="GO" id="GO:0030892">
    <property type="term" value="C:mitotic cohesin complex"/>
    <property type="evidence" value="ECO:0007669"/>
    <property type="project" value="TreeGrafter"/>
</dbReference>
<feature type="domain" description="Rad21/Rec8-like protein N-terminal" evidence="4">
    <location>
        <begin position="27"/>
        <end position="132"/>
    </location>
</feature>
<dbReference type="GO" id="GO:0005634">
    <property type="term" value="C:nucleus"/>
    <property type="evidence" value="ECO:0007669"/>
    <property type="project" value="UniProtKB-SubCell"/>
</dbReference>
<feature type="compositionally biased region" description="Polar residues" evidence="3">
    <location>
        <begin position="479"/>
        <end position="488"/>
    </location>
</feature>
<keyword evidence="2" id="KW-0539">Nucleus</keyword>
<comment type="caution">
    <text evidence="5">The sequence shown here is derived from an EMBL/GenBank/DDBJ whole genome shotgun (WGS) entry which is preliminary data.</text>
</comment>
<dbReference type="PANTHER" id="PTHR12585:SF70">
    <property type="entry name" value="RAD21_REC8 N TERMINAL DOMAIN PROTEIN (AFU_ORTHOLOGUE AFUA_6G02900)"/>
    <property type="match status" value="1"/>
</dbReference>
<dbReference type="PANTHER" id="PTHR12585">
    <property type="entry name" value="SCC1 / RAD21 FAMILY MEMBER"/>
    <property type="match status" value="1"/>
</dbReference>
<dbReference type="GeneID" id="89969262"/>
<comment type="subcellular location">
    <subcellularLocation>
        <location evidence="1">Nucleus</location>
    </subcellularLocation>
</comment>
<evidence type="ECO:0000259" key="4">
    <source>
        <dbReference type="Pfam" id="PF04825"/>
    </source>
</evidence>
<protein>
    <recommendedName>
        <fullName evidence="4">Rad21/Rec8-like protein N-terminal domain-containing protein</fullName>
    </recommendedName>
</protein>
<feature type="compositionally biased region" description="Polar residues" evidence="3">
    <location>
        <begin position="335"/>
        <end position="360"/>
    </location>
</feature>
<dbReference type="InterPro" id="IPR006910">
    <property type="entry name" value="Rad21_Rec8_N"/>
</dbReference>
<dbReference type="Proteomes" id="UP001358417">
    <property type="component" value="Unassembled WGS sequence"/>
</dbReference>
<gene>
    <name evidence="5" type="ORF">LTR84_001040</name>
</gene>
<dbReference type="RefSeq" id="XP_064712527.1">
    <property type="nucleotide sequence ID" value="XM_064844667.1"/>
</dbReference>
<dbReference type="Pfam" id="PF04825">
    <property type="entry name" value="Rad21_Rec8_N"/>
    <property type="match status" value="1"/>
</dbReference>
<dbReference type="GO" id="GO:0003682">
    <property type="term" value="F:chromatin binding"/>
    <property type="evidence" value="ECO:0007669"/>
    <property type="project" value="TreeGrafter"/>
</dbReference>
<evidence type="ECO:0000313" key="5">
    <source>
        <dbReference type="EMBL" id="KAK5065203.1"/>
    </source>
</evidence>
<dbReference type="EMBL" id="JAVRRD010000001">
    <property type="protein sequence ID" value="KAK5065203.1"/>
    <property type="molecule type" value="Genomic_DNA"/>
</dbReference>
<name>A0AAV9NSP5_9EURO</name>
<feature type="region of interest" description="Disordered" evidence="3">
    <location>
        <begin position="170"/>
        <end position="200"/>
    </location>
</feature>
<dbReference type="CDD" id="cd21789">
    <property type="entry name" value="Rad21_Rec8_M_SpRec8p-like"/>
    <property type="match status" value="1"/>
</dbReference>
<dbReference type="GO" id="GO:0007064">
    <property type="term" value="P:mitotic sister chromatid cohesion"/>
    <property type="evidence" value="ECO:0007669"/>
    <property type="project" value="TreeGrafter"/>
</dbReference>
<dbReference type="AlphaFoldDB" id="A0AAV9NSP5"/>
<evidence type="ECO:0000256" key="1">
    <source>
        <dbReference type="ARBA" id="ARBA00004123"/>
    </source>
</evidence>
<keyword evidence="6" id="KW-1185">Reference proteome</keyword>
<organism evidence="5 6">
    <name type="scientific">Exophiala bonariae</name>
    <dbReference type="NCBI Taxonomy" id="1690606"/>
    <lineage>
        <taxon>Eukaryota</taxon>
        <taxon>Fungi</taxon>
        <taxon>Dikarya</taxon>
        <taxon>Ascomycota</taxon>
        <taxon>Pezizomycotina</taxon>
        <taxon>Eurotiomycetes</taxon>
        <taxon>Chaetothyriomycetidae</taxon>
        <taxon>Chaetothyriales</taxon>
        <taxon>Herpotrichiellaceae</taxon>
        <taxon>Exophiala</taxon>
    </lineage>
</organism>
<evidence type="ECO:0000256" key="2">
    <source>
        <dbReference type="ARBA" id="ARBA00023242"/>
    </source>
</evidence>
<evidence type="ECO:0000313" key="6">
    <source>
        <dbReference type="Proteomes" id="UP001358417"/>
    </source>
</evidence>
<feature type="region of interest" description="Disordered" evidence="3">
    <location>
        <begin position="331"/>
        <end position="360"/>
    </location>
</feature>
<feature type="compositionally biased region" description="Acidic residues" evidence="3">
    <location>
        <begin position="190"/>
        <end position="200"/>
    </location>
</feature>
<accession>A0AAV9NSP5</accession>
<reference evidence="5 6" key="1">
    <citation type="submission" date="2023-08" db="EMBL/GenBank/DDBJ databases">
        <title>Black Yeasts Isolated from many extreme environments.</title>
        <authorList>
            <person name="Coleine C."/>
            <person name="Stajich J.E."/>
            <person name="Selbmann L."/>
        </authorList>
    </citation>
    <scope>NUCLEOTIDE SEQUENCE [LARGE SCALE GENOMIC DNA]</scope>
    <source>
        <strain evidence="5 6">CCFEE 5792</strain>
    </source>
</reference>
<feature type="region of interest" description="Disordered" evidence="3">
    <location>
        <begin position="467"/>
        <end position="506"/>
    </location>
</feature>
<proteinExistence type="predicted"/>
<evidence type="ECO:0000256" key="3">
    <source>
        <dbReference type="SAM" id="MobiDB-lite"/>
    </source>
</evidence>
<dbReference type="InterPro" id="IPR039781">
    <property type="entry name" value="Rad21/Rec8-like"/>
</dbReference>